<dbReference type="InterPro" id="IPR014577">
    <property type="entry name" value="UCP033093_metalloPase"/>
</dbReference>
<dbReference type="InterPro" id="IPR004843">
    <property type="entry name" value="Calcineurin-like_PHP"/>
</dbReference>
<accession>A0A9X2TDG5</accession>
<dbReference type="EMBL" id="JANUAE010000001">
    <property type="protein sequence ID" value="MCS3708462.1"/>
    <property type="molecule type" value="Genomic_DNA"/>
</dbReference>
<evidence type="ECO:0000256" key="3">
    <source>
        <dbReference type="ARBA" id="ARBA00022839"/>
    </source>
</evidence>
<dbReference type="RefSeq" id="WP_183957110.1">
    <property type="nucleotide sequence ID" value="NZ_JACIFB010000020.1"/>
</dbReference>
<dbReference type="GO" id="GO:0004527">
    <property type="term" value="F:exonuclease activity"/>
    <property type="evidence" value="ECO:0007669"/>
    <property type="project" value="UniProtKB-KW"/>
</dbReference>
<evidence type="ECO:0000256" key="1">
    <source>
        <dbReference type="ARBA" id="ARBA00022722"/>
    </source>
</evidence>
<dbReference type="InterPro" id="IPR041796">
    <property type="entry name" value="Mre11_N"/>
</dbReference>
<sequence>MIRFIHAADFQIGKPYNWAGGRAQRTLKERREEAIERVGDVAREKGADFVVIAGDFFDANTIEDDVITRACRRLSNVEVPVYILPGNHDFAAGPACVYDRPTFERHQPGHVTVLDSRAPQVVAGGEAVLLPAPIQRRNELGDPTSHFDSDLGREEAPGAIRVGVAHGGVVDFDGGEASSRIDPGRVESAELDYLALGDWHGKKQVRKRVWYSGTPEPDSFKQNGPGHVLGVEIERLGAEPVVEPIETAQTRWIRKEVGIRREEDLEAFRGWFEDLPDPLNALVRLELRGRLGLKAMSSLEEVLDDLENTVLHLRRRGDGVRPKASLDEIDAIATDGYVRTAVERLKTEAESGEESAEEALQLLYQLKRE</sequence>
<feature type="domain" description="Calcineurin-like phosphoesterase" evidence="4">
    <location>
        <begin position="3"/>
        <end position="98"/>
    </location>
</feature>
<gene>
    <name evidence="5" type="ORF">GGP61_000049</name>
</gene>
<organism evidence="5 6">
    <name type="scientific">Salinibacter ruber</name>
    <dbReference type="NCBI Taxonomy" id="146919"/>
    <lineage>
        <taxon>Bacteria</taxon>
        <taxon>Pseudomonadati</taxon>
        <taxon>Rhodothermota</taxon>
        <taxon>Rhodothermia</taxon>
        <taxon>Rhodothermales</taxon>
        <taxon>Salinibacteraceae</taxon>
        <taxon>Salinibacter</taxon>
    </lineage>
</organism>
<dbReference type="PANTHER" id="PTHR30337:SF0">
    <property type="entry name" value="NUCLEASE SBCCD SUBUNIT D"/>
    <property type="match status" value="1"/>
</dbReference>
<evidence type="ECO:0000313" key="6">
    <source>
        <dbReference type="Proteomes" id="UP001155057"/>
    </source>
</evidence>
<dbReference type="Proteomes" id="UP001155057">
    <property type="component" value="Unassembled WGS sequence"/>
</dbReference>
<proteinExistence type="predicted"/>
<comment type="caution">
    <text evidence="5">The sequence shown here is derived from an EMBL/GenBank/DDBJ whole genome shotgun (WGS) entry which is preliminary data.</text>
</comment>
<keyword evidence="1" id="KW-0540">Nuclease</keyword>
<keyword evidence="3 5" id="KW-0269">Exonuclease</keyword>
<dbReference type="SUPFAM" id="SSF56300">
    <property type="entry name" value="Metallo-dependent phosphatases"/>
    <property type="match status" value="1"/>
</dbReference>
<evidence type="ECO:0000313" key="5">
    <source>
        <dbReference type="EMBL" id="MCS3708462.1"/>
    </source>
</evidence>
<dbReference type="Gene3D" id="3.60.21.10">
    <property type="match status" value="1"/>
</dbReference>
<evidence type="ECO:0000259" key="4">
    <source>
        <dbReference type="Pfam" id="PF00149"/>
    </source>
</evidence>
<dbReference type="AlphaFoldDB" id="A0A9X2TDG5"/>
<reference evidence="5" key="1">
    <citation type="submission" date="2022-08" db="EMBL/GenBank/DDBJ databases">
        <title>Genomic Encyclopedia of Type Strains, Phase V (KMG-V): Genome sequencing to study the core and pangenomes of soil and plant-associated prokaryotes.</title>
        <authorList>
            <person name="Whitman W."/>
        </authorList>
    </citation>
    <scope>NUCLEOTIDE SEQUENCE</scope>
    <source>
        <strain evidence="5">SP3049</strain>
    </source>
</reference>
<dbReference type="InterPro" id="IPR029052">
    <property type="entry name" value="Metallo-depent_PP-like"/>
</dbReference>
<evidence type="ECO:0000256" key="2">
    <source>
        <dbReference type="ARBA" id="ARBA00022801"/>
    </source>
</evidence>
<dbReference type="InterPro" id="IPR050535">
    <property type="entry name" value="DNA_Repair-Maintenance_Comp"/>
</dbReference>
<name>A0A9X2TDG5_9BACT</name>
<keyword evidence="2" id="KW-0378">Hydrolase</keyword>
<dbReference type="PANTHER" id="PTHR30337">
    <property type="entry name" value="COMPONENT OF ATP-DEPENDENT DSDNA EXONUCLEASE"/>
    <property type="match status" value="1"/>
</dbReference>
<dbReference type="CDD" id="cd00840">
    <property type="entry name" value="MPP_Mre11_N"/>
    <property type="match status" value="1"/>
</dbReference>
<dbReference type="Pfam" id="PF00149">
    <property type="entry name" value="Metallophos"/>
    <property type="match status" value="1"/>
</dbReference>
<protein>
    <submittedName>
        <fullName evidence="5">DNA repair exonuclease SbcCD nuclease subunit</fullName>
    </submittedName>
</protein>
<dbReference type="PIRSF" id="PIRSF033093">
    <property type="entry name" value="UCP_ML1119"/>
    <property type="match status" value="1"/>
</dbReference>